<evidence type="ECO:0000256" key="1">
    <source>
        <dbReference type="ARBA" id="ARBA00022741"/>
    </source>
</evidence>
<comment type="caution">
    <text evidence="8">The sequence shown here is derived from an EMBL/GenBank/DDBJ whole genome shotgun (WGS) entry which is preliminary data.</text>
</comment>
<proteinExistence type="predicted"/>
<evidence type="ECO:0000313" key="8">
    <source>
        <dbReference type="EMBL" id="GMH56837.1"/>
    </source>
</evidence>
<feature type="compositionally biased region" description="Low complexity" evidence="6">
    <location>
        <begin position="154"/>
        <end position="169"/>
    </location>
</feature>
<accession>A0A9W7DVT3</accession>
<keyword evidence="2" id="KW-0378">Hydrolase</keyword>
<dbReference type="InterPro" id="IPR027417">
    <property type="entry name" value="P-loop_NTPase"/>
</dbReference>
<evidence type="ECO:0000256" key="4">
    <source>
        <dbReference type="ARBA" id="ARBA00022840"/>
    </source>
</evidence>
<gene>
    <name evidence="8" type="ORF">TrLO_g11280</name>
</gene>
<dbReference type="PANTHER" id="PTHR45626">
    <property type="entry name" value="TRANSCRIPTION TERMINATION FACTOR 2-RELATED"/>
    <property type="match status" value="1"/>
</dbReference>
<dbReference type="GO" id="GO:0006281">
    <property type="term" value="P:DNA repair"/>
    <property type="evidence" value="ECO:0007669"/>
    <property type="project" value="TreeGrafter"/>
</dbReference>
<keyword evidence="5" id="KW-0175">Coiled coil</keyword>
<keyword evidence="4" id="KW-0067">ATP-binding</keyword>
<dbReference type="GO" id="GO:0008094">
    <property type="term" value="F:ATP-dependent activity, acting on DNA"/>
    <property type="evidence" value="ECO:0007669"/>
    <property type="project" value="TreeGrafter"/>
</dbReference>
<keyword evidence="1" id="KW-0547">Nucleotide-binding</keyword>
<feature type="compositionally biased region" description="Basic residues" evidence="6">
    <location>
        <begin position="297"/>
        <end position="309"/>
    </location>
</feature>
<dbReference type="PANTHER" id="PTHR45626:SF17">
    <property type="entry name" value="HELICASE-LIKE TRANSCRIPTION FACTOR"/>
    <property type="match status" value="1"/>
</dbReference>
<dbReference type="InterPro" id="IPR029063">
    <property type="entry name" value="SAM-dependent_MTases_sf"/>
</dbReference>
<dbReference type="InterPro" id="IPR050628">
    <property type="entry name" value="SNF2_RAD54_helicase_TF"/>
</dbReference>
<dbReference type="GO" id="GO:0004386">
    <property type="term" value="F:helicase activity"/>
    <property type="evidence" value="ECO:0007669"/>
    <property type="project" value="UniProtKB-KW"/>
</dbReference>
<dbReference type="GO" id="GO:0005524">
    <property type="term" value="F:ATP binding"/>
    <property type="evidence" value="ECO:0007669"/>
    <property type="project" value="UniProtKB-KW"/>
</dbReference>
<dbReference type="OrthoDB" id="423221at2759"/>
<feature type="coiled-coil region" evidence="5">
    <location>
        <begin position="2012"/>
        <end position="2039"/>
    </location>
</feature>
<dbReference type="GO" id="GO:0016787">
    <property type="term" value="F:hydrolase activity"/>
    <property type="evidence" value="ECO:0007669"/>
    <property type="project" value="UniProtKB-KW"/>
</dbReference>
<evidence type="ECO:0000256" key="2">
    <source>
        <dbReference type="ARBA" id="ARBA00022801"/>
    </source>
</evidence>
<reference evidence="9" key="1">
    <citation type="journal article" date="2023" name="Commun. Biol.">
        <title>Genome analysis of Parmales, the sister group of diatoms, reveals the evolutionary specialization of diatoms from phago-mixotrophs to photoautotrophs.</title>
        <authorList>
            <person name="Ban H."/>
            <person name="Sato S."/>
            <person name="Yoshikawa S."/>
            <person name="Yamada K."/>
            <person name="Nakamura Y."/>
            <person name="Ichinomiya M."/>
            <person name="Sato N."/>
            <person name="Blanc-Mathieu R."/>
            <person name="Endo H."/>
            <person name="Kuwata A."/>
            <person name="Ogata H."/>
        </authorList>
    </citation>
    <scope>NUCLEOTIDE SEQUENCE [LARGE SCALE GENOMIC DNA]</scope>
    <source>
        <strain evidence="9">NIES 3700</strain>
    </source>
</reference>
<evidence type="ECO:0000256" key="3">
    <source>
        <dbReference type="ARBA" id="ARBA00022806"/>
    </source>
</evidence>
<dbReference type="Pfam" id="PF00176">
    <property type="entry name" value="SNF2-rel_dom"/>
    <property type="match status" value="1"/>
</dbReference>
<feature type="compositionally biased region" description="Low complexity" evidence="6">
    <location>
        <begin position="310"/>
        <end position="322"/>
    </location>
</feature>
<keyword evidence="3" id="KW-0347">Helicase</keyword>
<sequence>MTNFLTGVFAPAAMKKKLLKHSNPPPSHLPTDDYGAGQIYDGHIKQGLSVESKVQWQFVCTQDEARRVDPKRGQAFEQGLIQEDVEDGSLVQRAGSSSFKRKTKTAAFPKSSKGSKKAKSNVVAMEDSDSDDLPPSKAKKSQNSSKKKKRPLPDSDASSSGESFSSSDSELNPPKPKPKSKSKKTTSTSSKNKSPKKTKTARVSPHPSTPPPASLAPSTSGRSRRTGTTKKYTNDIDLGDISEPDGWNSGSDVPSESESESESESHSVSFASDNDEDVFVKSESGVSVIDMDEEPPKRKRGGAKKKTATKKTTTSTSASSGKVKMSDHFDPINNPQNFRDSYADVEKYADPCGQEAHDDIIKRLLCTQYDKVGKLLEGFEKTNNLGEEGVKLQTACSGTDAPALALTFFQEAAERHGISFKQSHEMSCEIEPFKQAYLQNNFDSIIYPDIGKLTDTEGGGPRDIFGILQPIPDGNFFVAGTVCKNFSSMRGSMRIDIEDKGQSGETFLAAVNFLEKEMPAFALFENVLGAPWEKMDEYITGKVPVYLSEHSKKSVRLDKTNAVAKEAGMIIKFVKEDNAYVADEVGGYYGVKPGQKLTKILRFDEEYDEAVEAKDACLKQLYALEAQYCNEIPGAKGKFKYINIKDDSKDKFMIELPVNVRVPSDFKVKGKKGSGAKQVNKYYTADVEEVVKRLNEAIDQEVEGRARGEYEDIEWSVKGKSTCTLAELKKVHSLKAEKPETTKKGDRPRTDYLIFEKPCQYKTHLVKVDTKDYGLPQTRQRCYLLVYKTDEDDDDLGYYYEHLVRHLKEPVKHPLEAFILNMDHEVIRRFREALLSGPGRFSFQKRINEAPFWDSTTNANLPHNVSARRDSGMEQTARFATTWDVGGKHKIPHHWWNEYIRINGQREKDCLEILCISAMRDAEAHDANWSSFFWNISQNATKEKHRSQAAGVAGCVTPGGDVFLPHLGRCLLGAEKLLLQGIPYFRLQLANETEVNMSDLAGNAMSLSVVSACMLAALTARKFKEECVAEAQKKKTEPLEPVKGILNLLQVKEKIADAVLERAKMPKLKCMDVADFKHPKGDNCLDVFSDLSNLGTRAFNNSVLCCCESSGRVAKPEGNRFLWCKNCGVSSCADCAPSYAWSSHKCEDICFTATKSDAKHTDREVSVQTLTNDFTSMLPAQLYVPKKAVEQLAAVQNDIYGVKGLENFVFNLGRVMNTNQRWKAMFTAKPENGTGNCVAQIEVTVGNMIFGGNQHGLVAKLFCYQPTLDQDVRGKIEECMRLYYPAGGKQKDVKWEIRGEEKKAKLRIIGSNPEKSTRIKMGLTDKAVSGPDGINQAGKSGISVKPKKRDIAAGDGRRWQYAKNWKECPKTLIVKDSPDTALNGTYEKTGCELSTPQSVLWVKKAESKNDTLLYILLNPNVSRVAPDQGIISESPSPLDSTRIRAKLDYNWQPCDALVYDRQQVKMFLCNWTSNDNISVVVPVSDVKVKAAKLVNNPKPDEKTTVATITGLKDDILTMLKQHCKDVGGKVDKLNMFDGIESMETARTFETFVSPPLLKFASSKELEYNLGDKDIGAWLKLTSEKVPFGTDEEILPPIPPQKWIYDVQRSEKAKGGDIYTRRPDPEESKKFKQAMACRPHGWEVFVSKKGEIEVNIRPHVLAHLAASALLNKRGLEEKKDVIMEYRLSDIKTQSDPVVDEFKISNTDDYKGTVVNLKGNYKLYPRQEKALTKLLQIDEGDVEYKESEMSEQRLPGTAYTLNTRASREAPLRGGVLADAIGAGKTVISIGLILKGLKKSRDFAKKNKELSESAATLIVVPPGLINQWEDEFKKFVDKEVKLKVLKIYNLASLKELKVDEIRSADAIVLPIDLLEGENNKTKGQYLDHLFKYTEKKMGKKALSEMERDGLLGGHYDVGKAPECFRGGSAKERVTCDGVWVPFSSADPYGGAMMNQQKKDLTGFFTERYAEIISMLRSDAVKDKVEEGDKGVPLEFFNWNRIIIDEIHESLCSTKEEIKDNNSEKAEENLEAYAERNRGAARELLGVAQHDPNKRPLRARGCVFGLTGTPLLDSENRVIELANLMGGSYITSLTGHWRRNERDSGRDNFLHLWLEPTRSRMYRFEKNLQCSNWMACAMQRNKAKALEVTKTVVHHRVCMSEEDGRKFLDAQPNQIRNFVTMPIDYDAEQGQDPRKMLQCNATLQTRKDKLLEIVANIRKEDEETKIICFADIAMGGYGAAKAALGVNCSNLDGADNETKNKIIGHYKNADVTDEDRRRPRVLLLTFAECAGLNLQLACYNVIFFQPMFTYHEDKSDSSVEDCSKELQALGRVYRTGQTKNVKIHKIICDPPESFKGSKECKGRDGSIDFWANAMLEDPATIGMATNTGA</sequence>
<evidence type="ECO:0000256" key="5">
    <source>
        <dbReference type="SAM" id="Coils"/>
    </source>
</evidence>
<evidence type="ECO:0000256" key="6">
    <source>
        <dbReference type="SAM" id="MobiDB-lite"/>
    </source>
</evidence>
<feature type="domain" description="Helicase ATP-binding" evidence="7">
    <location>
        <begin position="1763"/>
        <end position="2084"/>
    </location>
</feature>
<dbReference type="Proteomes" id="UP001165122">
    <property type="component" value="Unassembled WGS sequence"/>
</dbReference>
<evidence type="ECO:0000313" key="9">
    <source>
        <dbReference type="Proteomes" id="UP001165122"/>
    </source>
</evidence>
<keyword evidence="9" id="KW-1185">Reference proteome</keyword>
<dbReference type="SUPFAM" id="SSF52540">
    <property type="entry name" value="P-loop containing nucleoside triphosphate hydrolases"/>
    <property type="match status" value="2"/>
</dbReference>
<dbReference type="GO" id="GO:0005634">
    <property type="term" value="C:nucleus"/>
    <property type="evidence" value="ECO:0007669"/>
    <property type="project" value="TreeGrafter"/>
</dbReference>
<feature type="compositionally biased region" description="Basic residues" evidence="6">
    <location>
        <begin position="137"/>
        <end position="150"/>
    </location>
</feature>
<dbReference type="PROSITE" id="PS51192">
    <property type="entry name" value="HELICASE_ATP_BIND_1"/>
    <property type="match status" value="1"/>
</dbReference>
<organism evidence="8 9">
    <name type="scientific">Triparma laevis f. longispina</name>
    <dbReference type="NCBI Taxonomy" id="1714387"/>
    <lineage>
        <taxon>Eukaryota</taxon>
        <taxon>Sar</taxon>
        <taxon>Stramenopiles</taxon>
        <taxon>Ochrophyta</taxon>
        <taxon>Bolidophyceae</taxon>
        <taxon>Parmales</taxon>
        <taxon>Triparmaceae</taxon>
        <taxon>Triparma</taxon>
    </lineage>
</organism>
<evidence type="ECO:0000259" key="7">
    <source>
        <dbReference type="PROSITE" id="PS51192"/>
    </source>
</evidence>
<dbReference type="EMBL" id="BRXW01000458">
    <property type="protein sequence ID" value="GMH56837.1"/>
    <property type="molecule type" value="Genomic_DNA"/>
</dbReference>
<dbReference type="Gene3D" id="3.40.50.300">
    <property type="entry name" value="P-loop containing nucleotide triphosphate hydrolases"/>
    <property type="match status" value="2"/>
</dbReference>
<dbReference type="InterPro" id="IPR000330">
    <property type="entry name" value="SNF2_N"/>
</dbReference>
<dbReference type="SMART" id="SM00487">
    <property type="entry name" value="DEXDc"/>
    <property type="match status" value="1"/>
</dbReference>
<dbReference type="Gene3D" id="1.10.1420.10">
    <property type="match status" value="1"/>
</dbReference>
<protein>
    <recommendedName>
        <fullName evidence="7">Helicase ATP-binding domain-containing protein</fullName>
    </recommendedName>
</protein>
<name>A0A9W7DVT3_9STRA</name>
<dbReference type="InterPro" id="IPR014001">
    <property type="entry name" value="Helicase_ATP-bd"/>
</dbReference>
<feature type="region of interest" description="Disordered" evidence="6">
    <location>
        <begin position="92"/>
        <end position="338"/>
    </location>
</feature>
<dbReference type="SUPFAM" id="SSF53335">
    <property type="entry name" value="S-adenosyl-L-methionine-dependent methyltransferases"/>
    <property type="match status" value="2"/>
</dbReference>
<dbReference type="Gene3D" id="3.40.50.150">
    <property type="entry name" value="Vaccinia Virus protein VP39"/>
    <property type="match status" value="1"/>
</dbReference>